<sequence length="136" mass="15455">MIVTASLVQLALDTHDLVPEDHKAEADQDRIYTQLSVLAGDYYSGLYYQLLAEIGEIGLISVLSTAIRKINEAKMKLHYNDFSSEKELITILKEINGTLYVHLSDYIGPERIAGFLKEWLFFLFFVRGTETVFAAF</sequence>
<dbReference type="EMBL" id="JAWDIP010000004">
    <property type="protein sequence ID" value="MDY0396559.1"/>
    <property type="molecule type" value="Genomic_DNA"/>
</dbReference>
<gene>
    <name evidence="1" type="ORF">RWE15_22425</name>
</gene>
<name>A0ABU5CBF5_9BACI</name>
<organism evidence="1 2">
    <name type="scientific">Tigheibacillus halophilus</name>
    <dbReference type="NCBI Taxonomy" id="361280"/>
    <lineage>
        <taxon>Bacteria</taxon>
        <taxon>Bacillati</taxon>
        <taxon>Bacillota</taxon>
        <taxon>Bacilli</taxon>
        <taxon>Bacillales</taxon>
        <taxon>Bacillaceae</taxon>
        <taxon>Tigheibacillus</taxon>
    </lineage>
</organism>
<dbReference type="InterPro" id="IPR009920">
    <property type="entry name" value="HEPPP_synth_su1"/>
</dbReference>
<dbReference type="Gene3D" id="1.20.120.1450">
    <property type="match status" value="1"/>
</dbReference>
<evidence type="ECO:0000313" key="1">
    <source>
        <dbReference type="EMBL" id="MDY0396559.1"/>
    </source>
</evidence>
<protein>
    <submittedName>
        <fullName evidence="1">Heptaprenyl diphosphate synthase component 1</fullName>
    </submittedName>
</protein>
<comment type="caution">
    <text evidence="1">The sequence shown here is derived from an EMBL/GenBank/DDBJ whole genome shotgun (WGS) entry which is preliminary data.</text>
</comment>
<reference evidence="1 2" key="1">
    <citation type="submission" date="2023-10" db="EMBL/GenBank/DDBJ databases">
        <title>Virgibacillus halophilus 5B73C genome.</title>
        <authorList>
            <person name="Miliotis G."/>
            <person name="Sengupta P."/>
            <person name="Hameed A."/>
            <person name="Chuvochina M."/>
            <person name="Mcdonagh F."/>
            <person name="Simpson A.C."/>
            <person name="Singh N.K."/>
            <person name="Rekha P.D."/>
            <person name="Raman K."/>
            <person name="Hugenholtz P."/>
            <person name="Venkateswaran K."/>
        </authorList>
    </citation>
    <scope>NUCLEOTIDE SEQUENCE [LARGE SCALE GENOMIC DNA]</scope>
    <source>
        <strain evidence="1 2">5B73C</strain>
    </source>
</reference>
<dbReference type="Proteomes" id="UP001281447">
    <property type="component" value="Unassembled WGS sequence"/>
</dbReference>
<accession>A0ABU5CBF5</accession>
<evidence type="ECO:0000313" key="2">
    <source>
        <dbReference type="Proteomes" id="UP001281447"/>
    </source>
</evidence>
<dbReference type="Pfam" id="PF07307">
    <property type="entry name" value="HEPPP_synt_1"/>
    <property type="match status" value="1"/>
</dbReference>
<proteinExistence type="predicted"/>
<keyword evidence="2" id="KW-1185">Reference proteome</keyword>